<dbReference type="Gene3D" id="3.80.10.10">
    <property type="entry name" value="Ribonuclease Inhibitor"/>
    <property type="match status" value="1"/>
</dbReference>
<dbReference type="EMBL" id="JAACJL010000018">
    <property type="protein sequence ID" value="KAF4618203.1"/>
    <property type="molecule type" value="Genomic_DNA"/>
</dbReference>
<dbReference type="SUPFAM" id="SSF52047">
    <property type="entry name" value="RNI-like"/>
    <property type="match status" value="1"/>
</dbReference>
<name>A0A8H4QVY5_9AGAR</name>
<protein>
    <submittedName>
        <fullName evidence="1">Uncharacterized protein</fullName>
    </submittedName>
</protein>
<comment type="caution">
    <text evidence="1">The sequence shown here is derived from an EMBL/GenBank/DDBJ whole genome shotgun (WGS) entry which is preliminary data.</text>
</comment>
<dbReference type="Proteomes" id="UP000521872">
    <property type="component" value="Unassembled WGS sequence"/>
</dbReference>
<accession>A0A8H4QVY5</accession>
<sequence>MSATASFPFERLPVELQREIFVVAATSDPRDALQLVFVAKRVHEWVQPIVYEMVTLGANDALLFLRTMASVPPKFLEHRVKKMCLTVSVRAQNARRILSTCTGVVDLAFWVDYIGIFPDDPISLFISPLRLQRLSIEIKHFKTLFTDLETRQTWWDTLTHLDLVFWTHDDEPAAPELCQLSSLTHLSLRLRHSHPTTQSLTAILLACRCLKVLIILDDPDSSDTEDTISPMDPRIVWMPYPVNIVQDWEAQAKNEPHCIWSRAEDLVRSNIAQRERSKSVSTTGC</sequence>
<reference evidence="1 2" key="1">
    <citation type="submission" date="2019-12" db="EMBL/GenBank/DDBJ databases">
        <authorList>
            <person name="Floudas D."/>
            <person name="Bentzer J."/>
            <person name="Ahren D."/>
            <person name="Johansson T."/>
            <person name="Persson P."/>
            <person name="Tunlid A."/>
        </authorList>
    </citation>
    <scope>NUCLEOTIDE SEQUENCE [LARGE SCALE GENOMIC DNA]</scope>
    <source>
        <strain evidence="1 2">CBS 102.39</strain>
    </source>
</reference>
<evidence type="ECO:0000313" key="2">
    <source>
        <dbReference type="Proteomes" id="UP000521872"/>
    </source>
</evidence>
<keyword evidence="2" id="KW-1185">Reference proteome</keyword>
<dbReference type="AlphaFoldDB" id="A0A8H4QVY5"/>
<evidence type="ECO:0000313" key="1">
    <source>
        <dbReference type="EMBL" id="KAF4618203.1"/>
    </source>
</evidence>
<proteinExistence type="predicted"/>
<dbReference type="InterPro" id="IPR032675">
    <property type="entry name" value="LRR_dom_sf"/>
</dbReference>
<gene>
    <name evidence="1" type="ORF">D9613_011534</name>
</gene>
<organism evidence="1 2">
    <name type="scientific">Agrocybe pediades</name>
    <dbReference type="NCBI Taxonomy" id="84607"/>
    <lineage>
        <taxon>Eukaryota</taxon>
        <taxon>Fungi</taxon>
        <taxon>Dikarya</taxon>
        <taxon>Basidiomycota</taxon>
        <taxon>Agaricomycotina</taxon>
        <taxon>Agaricomycetes</taxon>
        <taxon>Agaricomycetidae</taxon>
        <taxon>Agaricales</taxon>
        <taxon>Agaricineae</taxon>
        <taxon>Strophariaceae</taxon>
        <taxon>Agrocybe</taxon>
    </lineage>
</organism>